<dbReference type="InterPro" id="IPR036736">
    <property type="entry name" value="ACP-like_sf"/>
</dbReference>
<dbReference type="GO" id="GO:0008610">
    <property type="term" value="P:lipid biosynthetic process"/>
    <property type="evidence" value="ECO:0007669"/>
    <property type="project" value="UniProtKB-ARBA"/>
</dbReference>
<accession>A0A8J3Q205</accession>
<dbReference type="SMART" id="SM00824">
    <property type="entry name" value="PKS_TE"/>
    <property type="match status" value="1"/>
</dbReference>
<comment type="cofactor">
    <cofactor evidence="1">
        <name>pantetheine 4'-phosphate</name>
        <dbReference type="ChEBI" id="CHEBI:47942"/>
    </cofactor>
</comment>
<dbReference type="EMBL" id="BONY01000001">
    <property type="protein sequence ID" value="GIH02018.1"/>
    <property type="molecule type" value="Genomic_DNA"/>
</dbReference>
<dbReference type="GO" id="GO:0047527">
    <property type="term" value="F:2,3-dihydroxybenzoate-serine ligase activity"/>
    <property type="evidence" value="ECO:0007669"/>
    <property type="project" value="TreeGrafter"/>
</dbReference>
<dbReference type="InterPro" id="IPR020802">
    <property type="entry name" value="TesA-like"/>
</dbReference>
<evidence type="ECO:0000313" key="5">
    <source>
        <dbReference type="EMBL" id="GIH02018.1"/>
    </source>
</evidence>
<protein>
    <recommendedName>
        <fullName evidence="4">Carrier domain-containing protein</fullName>
    </recommendedName>
</protein>
<dbReference type="Proteomes" id="UP000612899">
    <property type="component" value="Unassembled WGS sequence"/>
</dbReference>
<evidence type="ECO:0000256" key="2">
    <source>
        <dbReference type="ARBA" id="ARBA00022450"/>
    </source>
</evidence>
<keyword evidence="3" id="KW-0597">Phosphoprotein</keyword>
<dbReference type="Gene3D" id="3.30.559.10">
    <property type="entry name" value="Chloramphenicol acetyltransferase-like domain"/>
    <property type="match status" value="1"/>
</dbReference>
<dbReference type="Pfam" id="PF00975">
    <property type="entry name" value="Thioesterase"/>
    <property type="match status" value="1"/>
</dbReference>
<dbReference type="GO" id="GO:0009366">
    <property type="term" value="C:enterobactin synthetase complex"/>
    <property type="evidence" value="ECO:0007669"/>
    <property type="project" value="TreeGrafter"/>
</dbReference>
<sequence>MRTIPLSPQQRGLYFLHRVAPMSPVYHVPVVLSVTGPLDADRLQRAVDLLQRRHESLRSTFSEQGQHIHADPEQVKVGWLPAASVQTVAAEPFDLQRGPLWRVNVLGTGPYLLVLTFHHVIVDETSMAILGRELALAYGDPAALPEQGPPLPAPAVDLSGLDYWQGKLAEVTDLPVGSAGAGFDGARVALRIDSALLERVCKEHRVTPFMAVYAALAVLLSRWAGAPTVGVGTPIPGPAGDAVGYFQNTVVLATPIGPHATFSEVLKLARATVAQAVHYRETPFDAVVEAVRPARAGLRNPLFQVALVYTRGLIEDGWQLPGLHVEPFDYDWPTAHFDLAVAVTQRAGGLTGELNYNTSVFSAAAAAQIAGQYSDLLGALLAEPSLPVATPALELPSPAAASEAAQEVAPQPLLVAQVQAVFAEVLELEPVAADDDFFELGGHSLLALRLVETLSEKLGRAVSVGDFMLNPTPAGLAACLEHSPQAGPPGLVRLATGDSDVTIVLIHPVGGTLFCYSELIAALPPGVNAVGFERITGAHPGDRSLESIAERYAAALKQTEASRFVVVGWSLGGMIAHEVAARLPAARLVLLDAWSMSAPDQRDQLSAHGAQLVSAASRITRAGLSIVDELLETLSPLGVDVGALRQTPAAQVAAMMRDWAGLLTLASRHDLQPGAVKAVLYTGADNGPGVGEAMAASWSGLCAGLWHETVPGDHFEVLRSPAVTRIAAGLTGEYGA</sequence>
<dbReference type="Gene3D" id="3.40.50.1820">
    <property type="entry name" value="alpha/beta hydrolase"/>
    <property type="match status" value="1"/>
</dbReference>
<keyword evidence="2" id="KW-0596">Phosphopantetheine</keyword>
<dbReference type="SUPFAM" id="SSF52777">
    <property type="entry name" value="CoA-dependent acyltransferases"/>
    <property type="match status" value="2"/>
</dbReference>
<dbReference type="InterPro" id="IPR029058">
    <property type="entry name" value="AB_hydrolase_fold"/>
</dbReference>
<dbReference type="PANTHER" id="PTHR45527:SF1">
    <property type="entry name" value="FATTY ACID SYNTHASE"/>
    <property type="match status" value="1"/>
</dbReference>
<evidence type="ECO:0000313" key="6">
    <source>
        <dbReference type="Proteomes" id="UP000612899"/>
    </source>
</evidence>
<evidence type="ECO:0000259" key="4">
    <source>
        <dbReference type="PROSITE" id="PS50075"/>
    </source>
</evidence>
<dbReference type="InterPro" id="IPR001031">
    <property type="entry name" value="Thioesterase"/>
</dbReference>
<dbReference type="SUPFAM" id="SSF53474">
    <property type="entry name" value="alpha/beta-Hydrolases"/>
    <property type="match status" value="1"/>
</dbReference>
<dbReference type="GO" id="GO:0009239">
    <property type="term" value="P:enterobactin biosynthetic process"/>
    <property type="evidence" value="ECO:0007669"/>
    <property type="project" value="TreeGrafter"/>
</dbReference>
<dbReference type="Pfam" id="PF00668">
    <property type="entry name" value="Condensation"/>
    <property type="match status" value="1"/>
</dbReference>
<dbReference type="SUPFAM" id="SSF47336">
    <property type="entry name" value="ACP-like"/>
    <property type="match status" value="1"/>
</dbReference>
<dbReference type="InterPro" id="IPR009081">
    <property type="entry name" value="PP-bd_ACP"/>
</dbReference>
<comment type="caution">
    <text evidence="5">The sequence shown here is derived from an EMBL/GenBank/DDBJ whole genome shotgun (WGS) entry which is preliminary data.</text>
</comment>
<dbReference type="GO" id="GO:0043041">
    <property type="term" value="P:amino acid activation for nonribosomal peptide biosynthetic process"/>
    <property type="evidence" value="ECO:0007669"/>
    <property type="project" value="TreeGrafter"/>
</dbReference>
<dbReference type="AlphaFoldDB" id="A0A8J3Q205"/>
<feature type="domain" description="Carrier" evidence="4">
    <location>
        <begin position="409"/>
        <end position="484"/>
    </location>
</feature>
<dbReference type="PANTHER" id="PTHR45527">
    <property type="entry name" value="NONRIBOSOMAL PEPTIDE SYNTHETASE"/>
    <property type="match status" value="1"/>
</dbReference>
<dbReference type="RefSeq" id="WP_203905970.1">
    <property type="nucleotide sequence ID" value="NZ_BONY01000001.1"/>
</dbReference>
<evidence type="ECO:0000256" key="3">
    <source>
        <dbReference type="ARBA" id="ARBA00022553"/>
    </source>
</evidence>
<dbReference type="Gene3D" id="3.30.559.30">
    <property type="entry name" value="Nonribosomal peptide synthetase, condensation domain"/>
    <property type="match status" value="1"/>
</dbReference>
<dbReference type="Pfam" id="PF00550">
    <property type="entry name" value="PP-binding"/>
    <property type="match status" value="1"/>
</dbReference>
<organism evidence="5 6">
    <name type="scientific">Rhizocola hellebori</name>
    <dbReference type="NCBI Taxonomy" id="1392758"/>
    <lineage>
        <taxon>Bacteria</taxon>
        <taxon>Bacillati</taxon>
        <taxon>Actinomycetota</taxon>
        <taxon>Actinomycetes</taxon>
        <taxon>Micromonosporales</taxon>
        <taxon>Micromonosporaceae</taxon>
        <taxon>Rhizocola</taxon>
    </lineage>
</organism>
<keyword evidence="6" id="KW-1185">Reference proteome</keyword>
<name>A0A8J3Q205_9ACTN</name>
<dbReference type="CDD" id="cd19531">
    <property type="entry name" value="LCL_NRPS-like"/>
    <property type="match status" value="1"/>
</dbReference>
<evidence type="ECO:0000256" key="1">
    <source>
        <dbReference type="ARBA" id="ARBA00001957"/>
    </source>
</evidence>
<dbReference type="PROSITE" id="PS50075">
    <property type="entry name" value="CARRIER"/>
    <property type="match status" value="1"/>
</dbReference>
<reference evidence="5" key="1">
    <citation type="submission" date="2021-01" db="EMBL/GenBank/DDBJ databases">
        <title>Whole genome shotgun sequence of Rhizocola hellebori NBRC 109834.</title>
        <authorList>
            <person name="Komaki H."/>
            <person name="Tamura T."/>
        </authorList>
    </citation>
    <scope>NUCLEOTIDE SEQUENCE</scope>
    <source>
        <strain evidence="5">NBRC 109834</strain>
    </source>
</reference>
<proteinExistence type="predicted"/>
<dbReference type="GO" id="GO:0031177">
    <property type="term" value="F:phosphopantetheine binding"/>
    <property type="evidence" value="ECO:0007669"/>
    <property type="project" value="InterPro"/>
</dbReference>
<gene>
    <name evidence="5" type="ORF">Rhe02_00850</name>
</gene>
<dbReference type="SMART" id="SM00823">
    <property type="entry name" value="PKS_PP"/>
    <property type="match status" value="1"/>
</dbReference>
<dbReference type="PROSITE" id="PS00012">
    <property type="entry name" value="PHOSPHOPANTETHEINE"/>
    <property type="match status" value="1"/>
</dbReference>
<dbReference type="InterPro" id="IPR001242">
    <property type="entry name" value="Condensation_dom"/>
</dbReference>
<dbReference type="InterPro" id="IPR023213">
    <property type="entry name" value="CAT-like_dom_sf"/>
</dbReference>
<dbReference type="InterPro" id="IPR006162">
    <property type="entry name" value="Ppantetheine_attach_site"/>
</dbReference>
<dbReference type="InterPro" id="IPR020806">
    <property type="entry name" value="PKS_PP-bd"/>
</dbReference>
<dbReference type="Gene3D" id="1.10.1200.10">
    <property type="entry name" value="ACP-like"/>
    <property type="match status" value="1"/>
</dbReference>
<dbReference type="GO" id="GO:0005829">
    <property type="term" value="C:cytosol"/>
    <property type="evidence" value="ECO:0007669"/>
    <property type="project" value="TreeGrafter"/>
</dbReference>